<dbReference type="AlphaFoldDB" id="A0A081I8Z2"/>
<proteinExistence type="predicted"/>
<sequence length="50" mass="5803">INYVNEIIIYLGRNAISLINNGMLADVDNQFYLNNFYESNLNLVDTFNDD</sequence>
<accession>A0A081I8Z2</accession>
<dbReference type="EMBL" id="KL446983">
    <property type="protein sequence ID" value="KEG00150.1"/>
    <property type="molecule type" value="Genomic_DNA"/>
</dbReference>
<name>A0A081I8Z2_PLAVN</name>
<evidence type="ECO:0000313" key="1">
    <source>
        <dbReference type="EMBL" id="KEG00150.1"/>
    </source>
</evidence>
<reference evidence="1 2" key="1">
    <citation type="submission" date="2013-02" db="EMBL/GenBank/DDBJ databases">
        <title>The Genome Sequence of Plasmodium vinckei vinckei.</title>
        <authorList>
            <consortium name="The Broad Institute Genome Sequencing Platform"/>
            <consortium name="The Broad Institute Genome Sequencing Center for Infectious Disease"/>
            <person name="Neafsey D."/>
            <person name="Cheeseman I."/>
            <person name="Volkman S."/>
            <person name="Adams J."/>
            <person name="Walker B."/>
            <person name="Young S.K."/>
            <person name="Zeng Q."/>
            <person name="Gargeya S."/>
            <person name="Fitzgerald M."/>
            <person name="Haas B."/>
            <person name="Abouelleil A."/>
            <person name="Alvarado L."/>
            <person name="Arachchi H.M."/>
            <person name="Berlin A.M."/>
            <person name="Chapman S.B."/>
            <person name="Dewar J."/>
            <person name="Goldberg J."/>
            <person name="Griggs A."/>
            <person name="Gujja S."/>
            <person name="Hansen M."/>
            <person name="Howarth C."/>
            <person name="Imamovic A."/>
            <person name="Larimer J."/>
            <person name="McCowan C."/>
            <person name="Murphy C."/>
            <person name="Neiman D."/>
            <person name="Pearson M."/>
            <person name="Priest M."/>
            <person name="Roberts A."/>
            <person name="Saif S."/>
            <person name="Shea T."/>
            <person name="Sisk P."/>
            <person name="Sykes S."/>
            <person name="Wortman J."/>
            <person name="Nusbaum C."/>
            <person name="Birren B."/>
        </authorList>
    </citation>
    <scope>NUCLEOTIDE SEQUENCE [LARGE SCALE GENOMIC DNA]</scope>
    <source>
        <strain evidence="2">vinckei</strain>
    </source>
</reference>
<dbReference type="Pfam" id="PF09592">
    <property type="entry name" value="DUF2031"/>
    <property type="match status" value="1"/>
</dbReference>
<organism evidence="1 2">
    <name type="scientific">Plasmodium vinckei vinckei</name>
    <dbReference type="NCBI Taxonomy" id="54757"/>
    <lineage>
        <taxon>Eukaryota</taxon>
        <taxon>Sar</taxon>
        <taxon>Alveolata</taxon>
        <taxon>Apicomplexa</taxon>
        <taxon>Aconoidasida</taxon>
        <taxon>Haemosporida</taxon>
        <taxon>Plasmodiidae</taxon>
        <taxon>Plasmodium</taxon>
        <taxon>Plasmodium (Vinckeia)</taxon>
    </lineage>
</organism>
<evidence type="ECO:0000313" key="2">
    <source>
        <dbReference type="Proteomes" id="UP000030681"/>
    </source>
</evidence>
<feature type="non-terminal residue" evidence="1">
    <location>
        <position position="1"/>
    </location>
</feature>
<dbReference type="Proteomes" id="UP000030681">
    <property type="component" value="Unassembled WGS sequence"/>
</dbReference>
<protein>
    <submittedName>
        <fullName evidence="1">Uncharacterized protein</fullName>
    </submittedName>
</protein>
<dbReference type="InterPro" id="IPR006484">
    <property type="entry name" value="PYST_B"/>
</dbReference>
<gene>
    <name evidence="1" type="ORF">YYE_05001</name>
</gene>